<evidence type="ECO:0000313" key="1">
    <source>
        <dbReference type="EMBL" id="GAA4489176.1"/>
    </source>
</evidence>
<name>A0ABP8PNY5_9MICO</name>
<accession>A0ABP8PNY5</accession>
<proteinExistence type="predicted"/>
<comment type="caution">
    <text evidence="1">The sequence shown here is derived from an EMBL/GenBank/DDBJ whole genome shotgun (WGS) entry which is preliminary data.</text>
</comment>
<organism evidence="1 2">
    <name type="scientific">Microbacterium panaciterrae</name>
    <dbReference type="NCBI Taxonomy" id="985759"/>
    <lineage>
        <taxon>Bacteria</taxon>
        <taxon>Bacillati</taxon>
        <taxon>Actinomycetota</taxon>
        <taxon>Actinomycetes</taxon>
        <taxon>Micrococcales</taxon>
        <taxon>Microbacteriaceae</taxon>
        <taxon>Microbacterium</taxon>
    </lineage>
</organism>
<dbReference type="RefSeq" id="WP_345188176.1">
    <property type="nucleotide sequence ID" value="NZ_BAABGP010000021.1"/>
</dbReference>
<gene>
    <name evidence="1" type="ORF">GCM10023171_29710</name>
</gene>
<dbReference type="Proteomes" id="UP001500731">
    <property type="component" value="Unassembled WGS sequence"/>
</dbReference>
<evidence type="ECO:0000313" key="2">
    <source>
        <dbReference type="Proteomes" id="UP001500731"/>
    </source>
</evidence>
<sequence length="285" mass="29666">MRTVDACGLISAYALQRVFFHDGPGDLQVGIAADVSGCEIFVPEAGVELSTPTYRISLTDWPTAEQWPEVTGGERTSREGGGWLVVGPPSDAQEVFGYTARGFGYRVLALKPAPGDLDVRRERAIMSMLLQEASRGSLPTIPWTGGNLLSRDICAAAKTAGLAQTLGLTDPKSRPVVAASPDARACAEKATGSNDSRFQVSAGLVGGLDTGGGAEAETIAGHAAVQKQDGPICRVTIEFPGDQALETRFTEGGARTTALTVIAQRPCAEVVAAAGPLVEELDRAA</sequence>
<reference evidence="2" key="1">
    <citation type="journal article" date="2019" name="Int. J. Syst. Evol. Microbiol.">
        <title>The Global Catalogue of Microorganisms (GCM) 10K type strain sequencing project: providing services to taxonomists for standard genome sequencing and annotation.</title>
        <authorList>
            <consortium name="The Broad Institute Genomics Platform"/>
            <consortium name="The Broad Institute Genome Sequencing Center for Infectious Disease"/>
            <person name="Wu L."/>
            <person name="Ma J."/>
        </authorList>
    </citation>
    <scope>NUCLEOTIDE SEQUENCE [LARGE SCALE GENOMIC DNA]</scope>
    <source>
        <strain evidence="2">JCM 17839</strain>
    </source>
</reference>
<keyword evidence="2" id="KW-1185">Reference proteome</keyword>
<dbReference type="EMBL" id="BAABGP010000021">
    <property type="protein sequence ID" value="GAA4489176.1"/>
    <property type="molecule type" value="Genomic_DNA"/>
</dbReference>
<protein>
    <submittedName>
        <fullName evidence="1">Uncharacterized protein</fullName>
    </submittedName>
</protein>